<dbReference type="GO" id="GO:0016301">
    <property type="term" value="F:kinase activity"/>
    <property type="evidence" value="ECO:0007669"/>
    <property type="project" value="UniProtKB-KW"/>
</dbReference>
<evidence type="ECO:0000256" key="7">
    <source>
        <dbReference type="RuleBase" id="RU003331"/>
    </source>
</evidence>
<keyword evidence="3 5" id="KW-0547">Nucleotide-binding</keyword>
<dbReference type="NCBIfam" id="NF011105">
    <property type="entry name" value="PRK14532.1"/>
    <property type="match status" value="1"/>
</dbReference>
<dbReference type="HAMAP" id="MF_00235">
    <property type="entry name" value="Adenylate_kinase_Adk"/>
    <property type="match status" value="1"/>
</dbReference>
<evidence type="ECO:0000256" key="1">
    <source>
        <dbReference type="ARBA" id="ARBA00022679"/>
    </source>
</evidence>
<dbReference type="Proteomes" id="UP001501490">
    <property type="component" value="Unassembled WGS sequence"/>
</dbReference>
<evidence type="ECO:0000256" key="2">
    <source>
        <dbReference type="ARBA" id="ARBA00022727"/>
    </source>
</evidence>
<accession>A0ABP6ZUR0</accession>
<dbReference type="RefSeq" id="WP_344804352.1">
    <property type="nucleotide sequence ID" value="NZ_BAABAB010000015.1"/>
</dbReference>
<dbReference type="PANTHER" id="PTHR23359">
    <property type="entry name" value="NUCLEOTIDE KINASE"/>
    <property type="match status" value="1"/>
</dbReference>
<feature type="binding site" evidence="5">
    <location>
        <position position="36"/>
    </location>
    <ligand>
        <name>AMP</name>
        <dbReference type="ChEBI" id="CHEBI:456215"/>
    </ligand>
</feature>
<feature type="binding site" evidence="5">
    <location>
        <position position="172"/>
    </location>
    <ligand>
        <name>ATP</name>
        <dbReference type="ChEBI" id="CHEBI:30616"/>
    </ligand>
</feature>
<dbReference type="Pfam" id="PF00406">
    <property type="entry name" value="ADK"/>
    <property type="match status" value="1"/>
</dbReference>
<dbReference type="NCBIfam" id="NF011104">
    <property type="entry name" value="PRK14531.1"/>
    <property type="match status" value="1"/>
</dbReference>
<feature type="binding site" evidence="5">
    <location>
        <begin position="57"/>
        <end position="59"/>
    </location>
    <ligand>
        <name>AMP</name>
        <dbReference type="ChEBI" id="CHEBI:456215"/>
    </ligand>
</feature>
<feature type="region of interest" description="NMP" evidence="5">
    <location>
        <begin position="30"/>
        <end position="59"/>
    </location>
</feature>
<sequence length="186" mass="20108">MRLLIMGPPGAGKGTQAKLIAAHYGIPAISTGDIFRAMQTADTPLAKQVREIMASGGYISDEITNQIVAERLCQSDCDPGFLLDGYPRTLQQVDNLDAHLASIGAPIDSVISLTADEDEVVGRLLKRAEIEGRADDNEETIRRRQQVYAEQTAPLLDVYRDRGLLVEVDGLGGIDEVSERVFAALG</sequence>
<evidence type="ECO:0000256" key="4">
    <source>
        <dbReference type="ARBA" id="ARBA00022777"/>
    </source>
</evidence>
<feature type="binding site" evidence="5">
    <location>
        <position position="31"/>
    </location>
    <ligand>
        <name>AMP</name>
        <dbReference type="ChEBI" id="CHEBI:456215"/>
    </ligand>
</feature>
<comment type="similarity">
    <text evidence="5 6">Belongs to the adenylate kinase family.</text>
</comment>
<organism evidence="8 9">
    <name type="scientific">Microlunatus ginsengisoli</name>
    <dbReference type="NCBI Taxonomy" id="363863"/>
    <lineage>
        <taxon>Bacteria</taxon>
        <taxon>Bacillati</taxon>
        <taxon>Actinomycetota</taxon>
        <taxon>Actinomycetes</taxon>
        <taxon>Propionibacteriales</taxon>
        <taxon>Propionibacteriaceae</taxon>
        <taxon>Microlunatus</taxon>
    </lineage>
</organism>
<comment type="function">
    <text evidence="5">Catalyzes the reversible transfer of the terminal phosphate group between ATP and AMP. Plays an important role in cellular energy homeostasis and in adenine nucleotide metabolism.</text>
</comment>
<keyword evidence="4 5" id="KW-0418">Kinase</keyword>
<reference evidence="9" key="1">
    <citation type="journal article" date="2019" name="Int. J. Syst. Evol. Microbiol.">
        <title>The Global Catalogue of Microorganisms (GCM) 10K type strain sequencing project: providing services to taxonomists for standard genome sequencing and annotation.</title>
        <authorList>
            <consortium name="The Broad Institute Genomics Platform"/>
            <consortium name="The Broad Institute Genome Sequencing Center for Infectious Disease"/>
            <person name="Wu L."/>
            <person name="Ma J."/>
        </authorList>
    </citation>
    <scope>NUCLEOTIDE SEQUENCE [LARGE SCALE GENOMIC DNA]</scope>
    <source>
        <strain evidence="9">JCM 16929</strain>
    </source>
</reference>
<proteinExistence type="inferred from homology"/>
<comment type="pathway">
    <text evidence="5">Purine metabolism; AMP biosynthesis via salvage pathway; AMP from ADP: step 1/1.</text>
</comment>
<feature type="binding site" evidence="5">
    <location>
        <position position="133"/>
    </location>
    <ligand>
        <name>AMP</name>
        <dbReference type="ChEBI" id="CHEBI:456215"/>
    </ligand>
</feature>
<evidence type="ECO:0000313" key="9">
    <source>
        <dbReference type="Proteomes" id="UP001501490"/>
    </source>
</evidence>
<dbReference type="PROSITE" id="PS00113">
    <property type="entry name" value="ADENYLATE_KINASE"/>
    <property type="match status" value="1"/>
</dbReference>
<feature type="binding site" evidence="5">
    <location>
        <position position="127"/>
    </location>
    <ligand>
        <name>ATP</name>
        <dbReference type="ChEBI" id="CHEBI:30616"/>
    </ligand>
</feature>
<keyword evidence="5 7" id="KW-0067">ATP-binding</keyword>
<feature type="binding site" evidence="5">
    <location>
        <position position="92"/>
    </location>
    <ligand>
        <name>AMP</name>
        <dbReference type="ChEBI" id="CHEBI:456215"/>
    </ligand>
</feature>
<evidence type="ECO:0000256" key="6">
    <source>
        <dbReference type="RuleBase" id="RU003330"/>
    </source>
</evidence>
<evidence type="ECO:0000256" key="3">
    <source>
        <dbReference type="ARBA" id="ARBA00022741"/>
    </source>
</evidence>
<comment type="domain">
    <text evidence="5">Consists of three domains, a large central CORE domain and two small peripheral domains, NMPbind and LID, which undergo movements during catalysis. The LID domain closes over the site of phosphoryl transfer upon ATP binding. Assembling and dissambling the active center during each catalytic cycle provides an effective means to prevent ATP hydrolysis.</text>
</comment>
<feature type="binding site" evidence="5">
    <location>
        <begin position="10"/>
        <end position="15"/>
    </location>
    <ligand>
        <name>ATP</name>
        <dbReference type="ChEBI" id="CHEBI:30616"/>
    </ligand>
</feature>
<dbReference type="InterPro" id="IPR027417">
    <property type="entry name" value="P-loop_NTPase"/>
</dbReference>
<dbReference type="Gene3D" id="3.40.50.300">
    <property type="entry name" value="P-loop containing nucleotide triphosphate hydrolases"/>
    <property type="match status" value="1"/>
</dbReference>
<comment type="caution">
    <text evidence="8">The sequence shown here is derived from an EMBL/GenBank/DDBJ whole genome shotgun (WGS) entry which is preliminary data.</text>
</comment>
<dbReference type="NCBIfam" id="NF001381">
    <property type="entry name" value="PRK00279.1-3"/>
    <property type="match status" value="1"/>
</dbReference>
<gene>
    <name evidence="5" type="primary">adk</name>
    <name evidence="8" type="ORF">GCM10022236_21990</name>
</gene>
<protein>
    <recommendedName>
        <fullName evidence="5 7">Adenylate kinase</fullName>
        <shortName evidence="5">AK</shortName>
        <ecNumber evidence="5 7">2.7.4.3</ecNumber>
    </recommendedName>
    <alternativeName>
        <fullName evidence="5">ATP-AMP transphosphorylase</fullName>
    </alternativeName>
    <alternativeName>
        <fullName evidence="5">ATP:AMP phosphotransferase</fullName>
    </alternativeName>
    <alternativeName>
        <fullName evidence="5">Adenylate monophosphate kinase</fullName>
    </alternativeName>
</protein>
<keyword evidence="9" id="KW-1185">Reference proteome</keyword>
<dbReference type="CDD" id="cd01428">
    <property type="entry name" value="ADK"/>
    <property type="match status" value="1"/>
</dbReference>
<feature type="binding site" evidence="5">
    <location>
        <begin position="85"/>
        <end position="88"/>
    </location>
    <ligand>
        <name>AMP</name>
        <dbReference type="ChEBI" id="CHEBI:456215"/>
    </ligand>
</feature>
<comment type="catalytic activity">
    <reaction evidence="5 7">
        <text>AMP + ATP = 2 ADP</text>
        <dbReference type="Rhea" id="RHEA:12973"/>
        <dbReference type="ChEBI" id="CHEBI:30616"/>
        <dbReference type="ChEBI" id="CHEBI:456215"/>
        <dbReference type="ChEBI" id="CHEBI:456216"/>
        <dbReference type="EC" id="2.7.4.3"/>
    </reaction>
</comment>
<name>A0ABP6ZUR0_9ACTN</name>
<evidence type="ECO:0000256" key="5">
    <source>
        <dbReference type="HAMAP-Rule" id="MF_00235"/>
    </source>
</evidence>
<dbReference type="SUPFAM" id="SSF52540">
    <property type="entry name" value="P-loop containing nucleoside triphosphate hydrolases"/>
    <property type="match status" value="1"/>
</dbReference>
<comment type="subcellular location">
    <subcellularLocation>
        <location evidence="5 7">Cytoplasm</location>
    </subcellularLocation>
</comment>
<dbReference type="EMBL" id="BAABAB010000015">
    <property type="protein sequence ID" value="GAA3619372.1"/>
    <property type="molecule type" value="Genomic_DNA"/>
</dbReference>
<dbReference type="PRINTS" id="PR00094">
    <property type="entry name" value="ADENYLTKNASE"/>
</dbReference>
<keyword evidence="2 5" id="KW-0545">Nucleotide biosynthesis</keyword>
<keyword evidence="1 5" id="KW-0808">Transferase</keyword>
<dbReference type="InterPro" id="IPR033690">
    <property type="entry name" value="Adenylat_kinase_CS"/>
</dbReference>
<dbReference type="EC" id="2.7.4.3" evidence="5 7"/>
<comment type="caution">
    <text evidence="5">Lacks conserved residue(s) required for the propagation of feature annotation.</text>
</comment>
<feature type="binding site" evidence="5">
    <location>
        <position position="144"/>
    </location>
    <ligand>
        <name>AMP</name>
        <dbReference type="ChEBI" id="CHEBI:456215"/>
    </ligand>
</feature>
<comment type="subunit">
    <text evidence="5 7">Monomer.</text>
</comment>
<keyword evidence="5" id="KW-0963">Cytoplasm</keyword>
<dbReference type="NCBIfam" id="NF011100">
    <property type="entry name" value="PRK14527.1"/>
    <property type="match status" value="1"/>
</dbReference>
<dbReference type="InterPro" id="IPR000850">
    <property type="entry name" value="Adenylat/UMP-CMP_kin"/>
</dbReference>
<evidence type="ECO:0000313" key="8">
    <source>
        <dbReference type="EMBL" id="GAA3619372.1"/>
    </source>
</evidence>